<keyword evidence="4" id="KW-1185">Reference proteome</keyword>
<dbReference type="PANTHER" id="PTHR13947:SF37">
    <property type="entry name" value="LD18367P"/>
    <property type="match status" value="1"/>
</dbReference>
<protein>
    <submittedName>
        <fullName evidence="3">Acetyltransferase, N-acetylglutamate synthase</fullName>
    </submittedName>
</protein>
<dbReference type="InterPro" id="IPR016181">
    <property type="entry name" value="Acyl_CoA_acyltransferase"/>
</dbReference>
<dbReference type="CDD" id="cd04301">
    <property type="entry name" value="NAT_SF"/>
    <property type="match status" value="1"/>
</dbReference>
<dbReference type="PROSITE" id="PS51186">
    <property type="entry name" value="GNAT"/>
    <property type="match status" value="1"/>
</dbReference>
<evidence type="ECO:0000259" key="2">
    <source>
        <dbReference type="PROSITE" id="PS51186"/>
    </source>
</evidence>
<dbReference type="Pfam" id="PF00583">
    <property type="entry name" value="Acetyltransf_1"/>
    <property type="match status" value="1"/>
</dbReference>
<organism evidence="3 4">
    <name type="scientific">Chamaesiphon minutus (strain ATCC 27169 / PCC 6605)</name>
    <dbReference type="NCBI Taxonomy" id="1173020"/>
    <lineage>
        <taxon>Bacteria</taxon>
        <taxon>Bacillati</taxon>
        <taxon>Cyanobacteriota</taxon>
        <taxon>Cyanophyceae</taxon>
        <taxon>Gomontiellales</taxon>
        <taxon>Chamaesiphonaceae</taxon>
        <taxon>Chamaesiphon</taxon>
    </lineage>
</organism>
<dbReference type="PATRIC" id="fig|1173020.3.peg.743"/>
<dbReference type="eggNOG" id="COG0454">
    <property type="taxonomic scope" value="Bacteria"/>
</dbReference>
<dbReference type="Proteomes" id="UP000010366">
    <property type="component" value="Chromosome"/>
</dbReference>
<proteinExistence type="predicted"/>
<dbReference type="PANTHER" id="PTHR13947">
    <property type="entry name" value="GNAT FAMILY N-ACETYLTRANSFERASE"/>
    <property type="match status" value="1"/>
</dbReference>
<dbReference type="EMBL" id="CP003600">
    <property type="protein sequence ID" value="AFY91910.1"/>
    <property type="molecule type" value="Genomic_DNA"/>
</dbReference>
<dbReference type="SUPFAM" id="SSF55729">
    <property type="entry name" value="Acyl-CoA N-acyltransferases (Nat)"/>
    <property type="match status" value="1"/>
</dbReference>
<evidence type="ECO:0000313" key="4">
    <source>
        <dbReference type="Proteomes" id="UP000010366"/>
    </source>
</evidence>
<dbReference type="STRING" id="1173020.Cha6605_0633"/>
<feature type="domain" description="N-acetyltransferase" evidence="2">
    <location>
        <begin position="13"/>
        <end position="174"/>
    </location>
</feature>
<dbReference type="InterPro" id="IPR000182">
    <property type="entry name" value="GNAT_dom"/>
</dbReference>
<evidence type="ECO:0000313" key="3">
    <source>
        <dbReference type="EMBL" id="AFY91910.1"/>
    </source>
</evidence>
<reference evidence="3 4" key="1">
    <citation type="submission" date="2012-05" db="EMBL/GenBank/DDBJ databases">
        <title>Finished chromosome of genome of Chamaesiphon sp. PCC 6605.</title>
        <authorList>
            <consortium name="US DOE Joint Genome Institute"/>
            <person name="Gugger M."/>
            <person name="Coursin T."/>
            <person name="Rippka R."/>
            <person name="Tandeau De Marsac N."/>
            <person name="Huntemann M."/>
            <person name="Wei C.-L."/>
            <person name="Han J."/>
            <person name="Detter J.C."/>
            <person name="Han C."/>
            <person name="Tapia R."/>
            <person name="Chen A."/>
            <person name="Kyrpides N."/>
            <person name="Mavromatis K."/>
            <person name="Markowitz V."/>
            <person name="Szeto E."/>
            <person name="Ivanova N."/>
            <person name="Pagani I."/>
            <person name="Pati A."/>
            <person name="Goodwin L."/>
            <person name="Nordberg H.P."/>
            <person name="Cantor M.N."/>
            <person name="Hua S.X."/>
            <person name="Woyke T."/>
            <person name="Kerfeld C.A."/>
        </authorList>
    </citation>
    <scope>NUCLEOTIDE SEQUENCE [LARGE SCALE GENOMIC DNA]</scope>
    <source>
        <strain evidence="4">ATCC 27169 / PCC 6605</strain>
    </source>
</reference>
<dbReference type="KEGG" id="cmp:Cha6605_0633"/>
<dbReference type="GO" id="GO:0008080">
    <property type="term" value="F:N-acetyltransferase activity"/>
    <property type="evidence" value="ECO:0007669"/>
    <property type="project" value="InterPro"/>
</dbReference>
<sequence length="174" mass="20071">MNSRSRIDRYQNYIIRDWQSDDRIAAAEVIKNALAEYGLGWEPDGADRDVIDVEKYYLDRGGEFWVIEDNGIIIGTSAYYPCLFQSSEPENLGEQAVEIRKMYLHSKVRGQGLGKYLLCKLERTIFDRGYREIRIETASVLTAAVKLYESNGYVPVTDVETSRCDRAYVKFIDK</sequence>
<dbReference type="Gene3D" id="3.40.630.30">
    <property type="match status" value="1"/>
</dbReference>
<evidence type="ECO:0000256" key="1">
    <source>
        <dbReference type="ARBA" id="ARBA00022679"/>
    </source>
</evidence>
<dbReference type="HOGENOM" id="CLU_013985_11_2_3"/>
<keyword evidence="1 3" id="KW-0808">Transferase</keyword>
<dbReference type="RefSeq" id="WP_015158104.1">
    <property type="nucleotide sequence ID" value="NC_019697.1"/>
</dbReference>
<gene>
    <name evidence="3" type="ORF">Cha6605_0633</name>
</gene>
<name>K9UAP7_CHAP6</name>
<accession>K9UAP7</accession>
<dbReference type="AlphaFoldDB" id="K9UAP7"/>
<dbReference type="InterPro" id="IPR050769">
    <property type="entry name" value="NAT_camello-type"/>
</dbReference>